<dbReference type="EMBL" id="JBHULX010000022">
    <property type="protein sequence ID" value="MFD2591777.1"/>
    <property type="molecule type" value="Genomic_DNA"/>
</dbReference>
<dbReference type="PANTHER" id="PTHR11261">
    <property type="entry name" value="INTERPHOTORECEPTOR RETINOID-BINDING PROTEIN"/>
    <property type="match status" value="1"/>
</dbReference>
<dbReference type="Pfam" id="PF03572">
    <property type="entry name" value="Peptidase_S41"/>
    <property type="match status" value="1"/>
</dbReference>
<dbReference type="RefSeq" id="WP_378253492.1">
    <property type="nucleotide sequence ID" value="NZ_JBHSJV010000001.1"/>
</dbReference>
<dbReference type="Gene3D" id="3.30.750.44">
    <property type="match status" value="1"/>
</dbReference>
<dbReference type="InterPro" id="IPR005151">
    <property type="entry name" value="Tail-specific_protease"/>
</dbReference>
<proteinExistence type="predicted"/>
<protein>
    <submittedName>
        <fullName evidence="2">S41 family peptidase</fullName>
        <ecNumber evidence="2">3.4.-.-</ecNumber>
    </submittedName>
</protein>
<comment type="caution">
    <text evidence="2">The sequence shown here is derived from an EMBL/GenBank/DDBJ whole genome shotgun (WGS) entry which is preliminary data.</text>
</comment>
<evidence type="ECO:0000313" key="3">
    <source>
        <dbReference type="Proteomes" id="UP001597459"/>
    </source>
</evidence>
<keyword evidence="3" id="KW-1185">Reference proteome</keyword>
<name>A0ABW5N9Q2_9FLAO</name>
<dbReference type="CDD" id="cd07563">
    <property type="entry name" value="Peptidase_S41_IRBP"/>
    <property type="match status" value="1"/>
</dbReference>
<sequence length="420" mass="47785">MKNISVVITFFLTTILAAQSYNDLVMSAEEAYRNKAYEESILFYKKAFDTSEPQLLNKKDMYNAACSAALSDRKELAISYVYKAVDMGWDNYHHLIKDSDLKSLYEEEPWRELLSKINDKHQRFLNSRLNKEQVSTLVTDIIAKLEQTYFDKEKSKKVKKVLLQQIKDKELVGMTPPEIAKKIKETLRNTTNDIHFYMGVKEIPAAYKTGKIKGQKKTHNKNGGFSQVSILDENIGYIKWDTSGVDLTVAFKKVIAMLEFLDGCDSLIFDITSNGGGYGELSGFINQHLFATKEYQHLLKKRCIGEKEWHQSEVPYNYTDGPNFFDVPVYVMVSENTGSSAEYFAFILQQMKRATIVGKTTAGAGNPVTGVSLKHYNLYIPICEIKTKEGKSIEAKGVVPDIELKSDNWLKEVTTIIKNK</sequence>
<dbReference type="Gene3D" id="3.90.226.10">
    <property type="entry name" value="2-enoyl-CoA Hydratase, Chain A, domain 1"/>
    <property type="match status" value="1"/>
</dbReference>
<dbReference type="InterPro" id="IPR029045">
    <property type="entry name" value="ClpP/crotonase-like_dom_sf"/>
</dbReference>
<dbReference type="GO" id="GO:0016787">
    <property type="term" value="F:hydrolase activity"/>
    <property type="evidence" value="ECO:0007669"/>
    <property type="project" value="UniProtKB-KW"/>
</dbReference>
<evidence type="ECO:0000313" key="2">
    <source>
        <dbReference type="EMBL" id="MFD2591777.1"/>
    </source>
</evidence>
<feature type="domain" description="Tail specific protease" evidence="1">
    <location>
        <begin position="176"/>
        <end position="405"/>
    </location>
</feature>
<evidence type="ECO:0000259" key="1">
    <source>
        <dbReference type="SMART" id="SM00245"/>
    </source>
</evidence>
<dbReference type="PANTHER" id="PTHR11261:SF3">
    <property type="entry name" value="RETINOL-BINDING PROTEIN 3"/>
    <property type="match status" value="1"/>
</dbReference>
<dbReference type="SUPFAM" id="SSF52096">
    <property type="entry name" value="ClpP/crotonase"/>
    <property type="match status" value="1"/>
</dbReference>
<dbReference type="Proteomes" id="UP001597459">
    <property type="component" value="Unassembled WGS sequence"/>
</dbReference>
<dbReference type="SMART" id="SM00245">
    <property type="entry name" value="TSPc"/>
    <property type="match status" value="1"/>
</dbReference>
<reference evidence="3" key="1">
    <citation type="journal article" date="2019" name="Int. J. Syst. Evol. Microbiol.">
        <title>The Global Catalogue of Microorganisms (GCM) 10K type strain sequencing project: providing services to taxonomists for standard genome sequencing and annotation.</title>
        <authorList>
            <consortium name="The Broad Institute Genomics Platform"/>
            <consortium name="The Broad Institute Genome Sequencing Center for Infectious Disease"/>
            <person name="Wu L."/>
            <person name="Ma J."/>
        </authorList>
    </citation>
    <scope>NUCLEOTIDE SEQUENCE [LARGE SCALE GENOMIC DNA]</scope>
    <source>
        <strain evidence="3">KCTC 42423</strain>
    </source>
</reference>
<keyword evidence="2" id="KW-0378">Hydrolase</keyword>
<dbReference type="NCBIfam" id="NF047558">
    <property type="entry name" value="TPR_END_plus"/>
    <property type="match status" value="1"/>
</dbReference>
<dbReference type="EC" id="3.4.-.-" evidence="2"/>
<gene>
    <name evidence="2" type="ORF">ACFSTE_13135</name>
</gene>
<organism evidence="2 3">
    <name type="scientific">Aquimarina hainanensis</name>
    <dbReference type="NCBI Taxonomy" id="1578017"/>
    <lineage>
        <taxon>Bacteria</taxon>
        <taxon>Pseudomonadati</taxon>
        <taxon>Bacteroidota</taxon>
        <taxon>Flavobacteriia</taxon>
        <taxon>Flavobacteriales</taxon>
        <taxon>Flavobacteriaceae</taxon>
        <taxon>Aquimarina</taxon>
    </lineage>
</organism>
<accession>A0ABW5N9Q2</accession>